<dbReference type="OrthoDB" id="4794019at2759"/>
<evidence type="ECO:0000313" key="3">
    <source>
        <dbReference type="Proteomes" id="UP001152300"/>
    </source>
</evidence>
<name>A0A9X0DFU4_9HELO</name>
<reference evidence="2" key="1">
    <citation type="submission" date="2022-11" db="EMBL/GenBank/DDBJ databases">
        <title>Genome Resource of Sclerotinia nivalis Strain SnTB1, a Plant Pathogen Isolated from American Ginseng.</title>
        <authorList>
            <person name="Fan S."/>
        </authorList>
    </citation>
    <scope>NUCLEOTIDE SEQUENCE</scope>
    <source>
        <strain evidence="2">SnTB1</strain>
    </source>
</reference>
<feature type="chain" id="PRO_5040883682" evidence="1">
    <location>
        <begin position="20"/>
        <end position="273"/>
    </location>
</feature>
<accession>A0A9X0DFU4</accession>
<dbReference type="AlphaFoldDB" id="A0A9X0DFU4"/>
<dbReference type="Proteomes" id="UP001152300">
    <property type="component" value="Unassembled WGS sequence"/>
</dbReference>
<organism evidence="2 3">
    <name type="scientific">Sclerotinia nivalis</name>
    <dbReference type="NCBI Taxonomy" id="352851"/>
    <lineage>
        <taxon>Eukaryota</taxon>
        <taxon>Fungi</taxon>
        <taxon>Dikarya</taxon>
        <taxon>Ascomycota</taxon>
        <taxon>Pezizomycotina</taxon>
        <taxon>Leotiomycetes</taxon>
        <taxon>Helotiales</taxon>
        <taxon>Sclerotiniaceae</taxon>
        <taxon>Sclerotinia</taxon>
    </lineage>
</organism>
<proteinExistence type="predicted"/>
<gene>
    <name evidence="2" type="ORF">OCU04_009995</name>
</gene>
<keyword evidence="3" id="KW-1185">Reference proteome</keyword>
<sequence length="273" mass="30706">MRFHTILLLALSILTQVSASSAAGPWQIVAFWYAYRISINAFGVDENKIAPEGRGSLSDGSCTFAEFAEYTRHRTKRGTPFPEGLLGADLTPDPLAAVTEIQKSGYKTSQYIDTYTLLPEKYATRDKNIKMPRFPEQIAALNEYVDEARVYMMNTQGLTQESIDSLPEFQNLKLAIRGTLDARRADFNSITLPKLTKALQDEKINPVVKLVIAVDLTTYYELDIDAIISRASNITDARTVVERIVAQVMEGDDQTVRHGDLIMELNKWERDFS</sequence>
<evidence type="ECO:0000313" key="2">
    <source>
        <dbReference type="EMBL" id="KAJ8060915.1"/>
    </source>
</evidence>
<comment type="caution">
    <text evidence="2">The sequence shown here is derived from an EMBL/GenBank/DDBJ whole genome shotgun (WGS) entry which is preliminary data.</text>
</comment>
<dbReference type="EMBL" id="JAPEIS010000012">
    <property type="protein sequence ID" value="KAJ8060915.1"/>
    <property type="molecule type" value="Genomic_DNA"/>
</dbReference>
<feature type="signal peptide" evidence="1">
    <location>
        <begin position="1"/>
        <end position="19"/>
    </location>
</feature>
<protein>
    <submittedName>
        <fullName evidence="2">Uncharacterized protein</fullName>
    </submittedName>
</protein>
<keyword evidence="1" id="KW-0732">Signal</keyword>
<evidence type="ECO:0000256" key="1">
    <source>
        <dbReference type="SAM" id="SignalP"/>
    </source>
</evidence>